<comment type="caution">
    <text evidence="1">The sequence shown here is derived from an EMBL/GenBank/DDBJ whole genome shotgun (WGS) entry which is preliminary data.</text>
</comment>
<dbReference type="AlphaFoldDB" id="A0A833RIA5"/>
<reference evidence="1" key="1">
    <citation type="submission" date="2020-01" db="EMBL/GenBank/DDBJ databases">
        <title>Genome sequence of Kobresia littledalei, the first chromosome-level genome in the family Cyperaceae.</title>
        <authorList>
            <person name="Qu G."/>
        </authorList>
    </citation>
    <scope>NUCLEOTIDE SEQUENCE</scope>
    <source>
        <strain evidence="1">C.B.Clarke</strain>
        <tissue evidence="1">Leaf</tissue>
    </source>
</reference>
<dbReference type="Proteomes" id="UP000623129">
    <property type="component" value="Unassembled WGS sequence"/>
</dbReference>
<evidence type="ECO:0000313" key="1">
    <source>
        <dbReference type="EMBL" id="KAF3341724.1"/>
    </source>
</evidence>
<dbReference type="EMBL" id="SWLB01000001">
    <property type="protein sequence ID" value="KAF3341724.1"/>
    <property type="molecule type" value="Genomic_DNA"/>
</dbReference>
<accession>A0A833RIA5</accession>
<gene>
    <name evidence="1" type="ORF">FCM35_KLT00362</name>
</gene>
<protein>
    <submittedName>
        <fullName evidence="1">Uncharacterized protein</fullName>
    </submittedName>
</protein>
<proteinExistence type="predicted"/>
<keyword evidence="2" id="KW-1185">Reference proteome</keyword>
<organism evidence="1 2">
    <name type="scientific">Carex littledalei</name>
    <dbReference type="NCBI Taxonomy" id="544730"/>
    <lineage>
        <taxon>Eukaryota</taxon>
        <taxon>Viridiplantae</taxon>
        <taxon>Streptophyta</taxon>
        <taxon>Embryophyta</taxon>
        <taxon>Tracheophyta</taxon>
        <taxon>Spermatophyta</taxon>
        <taxon>Magnoliopsida</taxon>
        <taxon>Liliopsida</taxon>
        <taxon>Poales</taxon>
        <taxon>Cyperaceae</taxon>
        <taxon>Cyperoideae</taxon>
        <taxon>Cariceae</taxon>
        <taxon>Carex</taxon>
        <taxon>Carex subgen. Euthyceras</taxon>
    </lineage>
</organism>
<sequence length="63" mass="7082">MPNGAFDEGWEPTVDSYMGILVYFGQHLVWQDSLLWTMNGKLVKVGDPVYVVRKYASCDDAPA</sequence>
<name>A0A833RIA5_9POAL</name>
<dbReference type="OrthoDB" id="17255at2759"/>
<evidence type="ECO:0000313" key="2">
    <source>
        <dbReference type="Proteomes" id="UP000623129"/>
    </source>
</evidence>